<feature type="chain" id="PRO_5041675919" description="C-type lysozyme inhibitor domain-containing protein" evidence="5">
    <location>
        <begin position="24"/>
        <end position="197"/>
    </location>
</feature>
<keyword evidence="4" id="KW-0449">Lipoprotein</keyword>
<evidence type="ECO:0000256" key="5">
    <source>
        <dbReference type="SAM" id="SignalP"/>
    </source>
</evidence>
<dbReference type="RefSeq" id="WP_316432400.1">
    <property type="nucleotide sequence ID" value="NZ_CP053586.1"/>
</dbReference>
<evidence type="ECO:0000259" key="6">
    <source>
        <dbReference type="Pfam" id="PF09864"/>
    </source>
</evidence>
<evidence type="ECO:0000256" key="3">
    <source>
        <dbReference type="ARBA" id="ARBA00023139"/>
    </source>
</evidence>
<evidence type="ECO:0000256" key="2">
    <source>
        <dbReference type="ARBA" id="ARBA00023136"/>
    </source>
</evidence>
<keyword evidence="1 5" id="KW-0732">Signal</keyword>
<name>A0AA97AI31_9CYAN</name>
<feature type="domain" description="C-type lysozyme inhibitor" evidence="6">
    <location>
        <begin position="113"/>
        <end position="172"/>
    </location>
</feature>
<reference evidence="7" key="1">
    <citation type="submission" date="2020-05" db="EMBL/GenBank/DDBJ databases">
        <authorList>
            <person name="Zhu T."/>
            <person name="Keshari N."/>
            <person name="Lu X."/>
        </authorList>
    </citation>
    <scope>NUCLEOTIDE SEQUENCE</scope>
    <source>
        <strain evidence="7">NK1-12</strain>
    </source>
</reference>
<evidence type="ECO:0000256" key="4">
    <source>
        <dbReference type="ARBA" id="ARBA00023288"/>
    </source>
</evidence>
<dbReference type="EMBL" id="CP053586">
    <property type="protein sequence ID" value="WNZ26175.1"/>
    <property type="molecule type" value="Genomic_DNA"/>
</dbReference>
<dbReference type="InterPro" id="IPR018660">
    <property type="entry name" value="MliC"/>
</dbReference>
<feature type="domain" description="C-type lysozyme inhibitor" evidence="6">
    <location>
        <begin position="30"/>
        <end position="91"/>
    </location>
</feature>
<organism evidence="7">
    <name type="scientific">Leptolyngbya sp. NK1-12</name>
    <dbReference type="NCBI Taxonomy" id="2547451"/>
    <lineage>
        <taxon>Bacteria</taxon>
        <taxon>Bacillati</taxon>
        <taxon>Cyanobacteriota</taxon>
        <taxon>Cyanophyceae</taxon>
        <taxon>Leptolyngbyales</taxon>
        <taxon>Leptolyngbyaceae</taxon>
        <taxon>Leptolyngbya group</taxon>
        <taxon>Leptolyngbya</taxon>
    </lineage>
</organism>
<proteinExistence type="predicted"/>
<protein>
    <recommendedName>
        <fullName evidence="6">C-type lysozyme inhibitor domain-containing protein</fullName>
    </recommendedName>
</protein>
<feature type="signal peptide" evidence="5">
    <location>
        <begin position="1"/>
        <end position="23"/>
    </location>
</feature>
<evidence type="ECO:0000256" key="1">
    <source>
        <dbReference type="ARBA" id="ARBA00022729"/>
    </source>
</evidence>
<dbReference type="SUPFAM" id="SSF141488">
    <property type="entry name" value="YdhA-like"/>
    <property type="match status" value="2"/>
</dbReference>
<sequence>MKWVQYGAVALPLLMAMPLSAQAQVRLVEYQCEAGRSFRVEYAGDAAQVMRGADSVTLPSVVSASGARYSNGQITLFTKGNQAFIEENGEQTYRNCVGQAVSSSQSTSQRVTYQCRDGRSFSAHYLDDSVELVLDGRTLTLPQVVSGSGIRYSDGITTLASKGNEAFVEVNGTMVYRDCLAEAASTQPPARPIPGLW</sequence>
<accession>A0AA97AI31</accession>
<keyword evidence="2" id="KW-0472">Membrane</keyword>
<dbReference type="Gene3D" id="2.40.128.200">
    <property type="match status" value="2"/>
</dbReference>
<dbReference type="Pfam" id="PF09864">
    <property type="entry name" value="MliC"/>
    <property type="match status" value="2"/>
</dbReference>
<dbReference type="InterPro" id="IPR036328">
    <property type="entry name" value="MliC_sf"/>
</dbReference>
<gene>
    <name evidence="7" type="ORF">HJG54_27370</name>
</gene>
<dbReference type="AlphaFoldDB" id="A0AA97AI31"/>
<keyword evidence="3" id="KW-0564">Palmitate</keyword>
<evidence type="ECO:0000313" key="7">
    <source>
        <dbReference type="EMBL" id="WNZ26175.1"/>
    </source>
</evidence>